<dbReference type="AlphaFoldDB" id="W6RBF1"/>
<dbReference type="HOGENOM" id="CLU_2002071_0_0_5"/>
<feature type="region of interest" description="Disordered" evidence="1">
    <location>
        <begin position="101"/>
        <end position="124"/>
    </location>
</feature>
<gene>
    <name evidence="2" type="ORF">LPU83_2515</name>
</gene>
<evidence type="ECO:0000313" key="3">
    <source>
        <dbReference type="Proteomes" id="UP000019443"/>
    </source>
</evidence>
<dbReference type="KEGG" id="rhl:LPU83_2515"/>
<protein>
    <submittedName>
        <fullName evidence="2">Uncharacterized protein</fullName>
    </submittedName>
</protein>
<organism evidence="2 3">
    <name type="scientific">Rhizobium favelukesii</name>
    <dbReference type="NCBI Taxonomy" id="348824"/>
    <lineage>
        <taxon>Bacteria</taxon>
        <taxon>Pseudomonadati</taxon>
        <taxon>Pseudomonadota</taxon>
        <taxon>Alphaproteobacteria</taxon>
        <taxon>Hyphomicrobiales</taxon>
        <taxon>Rhizobiaceae</taxon>
        <taxon>Rhizobium/Agrobacterium group</taxon>
        <taxon>Rhizobium</taxon>
    </lineage>
</organism>
<dbReference type="Proteomes" id="UP000019443">
    <property type="component" value="Chromosome"/>
</dbReference>
<dbReference type="PATRIC" id="fig|348824.6.peg.2712"/>
<dbReference type="EMBL" id="HG916852">
    <property type="protein sequence ID" value="CDM58169.1"/>
    <property type="molecule type" value="Genomic_DNA"/>
</dbReference>
<name>W6RBF1_9HYPH</name>
<feature type="compositionally biased region" description="Basic residues" evidence="1">
    <location>
        <begin position="111"/>
        <end position="124"/>
    </location>
</feature>
<accession>W6RBF1</accession>
<keyword evidence="3" id="KW-1185">Reference proteome</keyword>
<proteinExistence type="predicted"/>
<reference evidence="2" key="1">
    <citation type="submission" date="2013-11" db="EMBL/GenBank/DDBJ databases">
        <title>Draft genome sequence of the broad-host-range Rhizobium sp. LPU83 strain, a member of the low-genetic diversity Oregon-like Rhizobium sp. group.</title>
        <authorList>
            <person name="Wibberg D."/>
            <person name="Puehler A."/>
            <person name="Schlueter A."/>
        </authorList>
    </citation>
    <scope>NUCLEOTIDE SEQUENCE [LARGE SCALE GENOMIC DNA]</scope>
    <source>
        <strain evidence="2">LPU83</strain>
    </source>
</reference>
<evidence type="ECO:0000313" key="2">
    <source>
        <dbReference type="EMBL" id="CDM58169.1"/>
    </source>
</evidence>
<sequence length="124" mass="14175">MIGGPSSALPTSSSPYAYIAYWWTEDIENYGDAVRFRAKLRAEGGNKILLEEYEQICVQLEEELQSYFDAPQVDLPRRILSPTRCHERMMISVLMIPSLHATSGRPPLTRLKSHRRPVAKGRTR</sequence>
<evidence type="ECO:0000256" key="1">
    <source>
        <dbReference type="SAM" id="MobiDB-lite"/>
    </source>
</evidence>